<dbReference type="RefSeq" id="WP_125260280.1">
    <property type="nucleotide sequence ID" value="NZ_CP114280.1"/>
</dbReference>
<evidence type="ECO:0000313" key="1">
    <source>
        <dbReference type="EMBL" id="WFN56811.1"/>
    </source>
</evidence>
<dbReference type="Proteomes" id="UP001219630">
    <property type="component" value="Chromosome"/>
</dbReference>
<dbReference type="SUPFAM" id="SSF56801">
    <property type="entry name" value="Acetyl-CoA synthetase-like"/>
    <property type="match status" value="1"/>
</dbReference>
<reference evidence="1 2" key="1">
    <citation type="submission" date="2022-12" db="EMBL/GenBank/DDBJ databases">
        <title>Complete genome sequencing of Dickeya lacustris type strain LMG30899.</title>
        <authorList>
            <person name="Dobhal S."/>
            <person name="Arizala D."/>
            <person name="Arif M."/>
        </authorList>
    </citation>
    <scope>NUCLEOTIDE SEQUENCE [LARGE SCALE GENOMIC DNA]</scope>
    <source>
        <strain evidence="1 2">LMG30899</strain>
    </source>
</reference>
<dbReference type="EMBL" id="CP114280">
    <property type="protein sequence ID" value="WFN56811.1"/>
    <property type="molecule type" value="Genomic_DNA"/>
</dbReference>
<evidence type="ECO:0008006" key="3">
    <source>
        <dbReference type="Google" id="ProtNLM"/>
    </source>
</evidence>
<gene>
    <name evidence="1" type="ORF">O1Q98_06005</name>
</gene>
<dbReference type="InterPro" id="IPR042099">
    <property type="entry name" value="ANL_N_sf"/>
</dbReference>
<dbReference type="Gene3D" id="3.40.50.12780">
    <property type="entry name" value="N-terminal domain of ligase-like"/>
    <property type="match status" value="1"/>
</dbReference>
<sequence>MSVIVFATGGTTENSRIVEHPWDNYQFVTSTAAKALSPLFRDLSVSSVANCLGAGNLWGGFLFAHEICRLLQVKYYPFASIVDIDSLCESIDRFSIDTIICLPSFFERILYSDNRNQLSSLRNIFYLGEMFSDSLVDKVHTFLPKACIKPLAYTSQETGPIGFQCSSLSGNEYHIYEHVELSRNPSNRELSVTVRYPGQNHLYDHNMSDVGELEQDILCSCGYRGNILHLHGRVPTSRNILGTSISIFEFVRVLAAVSGEQVTEDDLQLIEIYSERKDMSLVLMISNSLEILPSHLYESLNSSPLIKELIGKSVYFDVVITDRNHFLKSEVTQKIKKFILSNSIPDIEGAVKISIK</sequence>
<organism evidence="1 2">
    <name type="scientific">Dickeya lacustris</name>
    <dbReference type="NCBI Taxonomy" id="2259638"/>
    <lineage>
        <taxon>Bacteria</taxon>
        <taxon>Pseudomonadati</taxon>
        <taxon>Pseudomonadota</taxon>
        <taxon>Gammaproteobacteria</taxon>
        <taxon>Enterobacterales</taxon>
        <taxon>Pectobacteriaceae</taxon>
        <taxon>Dickeya</taxon>
    </lineage>
</organism>
<accession>A0ABY8GA19</accession>
<name>A0ABY8GA19_9GAMM</name>
<proteinExistence type="predicted"/>
<evidence type="ECO:0000313" key="2">
    <source>
        <dbReference type="Proteomes" id="UP001219630"/>
    </source>
</evidence>
<keyword evidence="2" id="KW-1185">Reference proteome</keyword>
<protein>
    <recommendedName>
        <fullName evidence="3">AMP-dependent synthetase/ligase domain-containing protein</fullName>
    </recommendedName>
</protein>